<dbReference type="InterPro" id="IPR024607">
    <property type="entry name" value="Sulfatase_CS"/>
</dbReference>
<organism evidence="7">
    <name type="scientific">marine metagenome</name>
    <dbReference type="NCBI Taxonomy" id="408172"/>
    <lineage>
        <taxon>unclassified sequences</taxon>
        <taxon>metagenomes</taxon>
        <taxon>ecological metagenomes</taxon>
    </lineage>
</organism>
<dbReference type="GO" id="GO:0046872">
    <property type="term" value="F:metal ion binding"/>
    <property type="evidence" value="ECO:0007669"/>
    <property type="project" value="UniProtKB-KW"/>
</dbReference>
<dbReference type="InterPro" id="IPR050738">
    <property type="entry name" value="Sulfatase"/>
</dbReference>
<dbReference type="PROSITE" id="PS00523">
    <property type="entry name" value="SULFATASE_1"/>
    <property type="match status" value="1"/>
</dbReference>
<keyword evidence="2" id="KW-0479">Metal-binding</keyword>
<evidence type="ECO:0000256" key="2">
    <source>
        <dbReference type="ARBA" id="ARBA00022723"/>
    </source>
</evidence>
<protein>
    <recommendedName>
        <fullName evidence="6">Sulfatase N-terminal domain-containing protein</fullName>
    </recommendedName>
</protein>
<keyword evidence="3" id="KW-0378">Hydrolase</keyword>
<dbReference type="InterPro" id="IPR000917">
    <property type="entry name" value="Sulfatase_N"/>
</dbReference>
<feature type="non-terminal residue" evidence="7">
    <location>
        <position position="220"/>
    </location>
</feature>
<feature type="domain" description="Sulfatase N-terminal" evidence="6">
    <location>
        <begin position="36"/>
        <end position="195"/>
    </location>
</feature>
<accession>A0A382YGG0</accession>
<reference evidence="7" key="1">
    <citation type="submission" date="2018-05" db="EMBL/GenBank/DDBJ databases">
        <authorList>
            <person name="Lanie J.A."/>
            <person name="Ng W.-L."/>
            <person name="Kazmierczak K.M."/>
            <person name="Andrzejewski T.M."/>
            <person name="Davidsen T.M."/>
            <person name="Wayne K.J."/>
            <person name="Tettelin H."/>
            <person name="Glass J.I."/>
            <person name="Rusch D."/>
            <person name="Podicherti R."/>
            <person name="Tsui H.-C.T."/>
            <person name="Winkler M.E."/>
        </authorList>
    </citation>
    <scope>NUCLEOTIDE SEQUENCE</scope>
</reference>
<comment type="similarity">
    <text evidence="1">Belongs to the sulfatase family.</text>
</comment>
<keyword evidence="5" id="KW-0472">Membrane</keyword>
<gene>
    <name evidence="7" type="ORF">METZ01_LOCUS434789</name>
</gene>
<evidence type="ECO:0000256" key="3">
    <source>
        <dbReference type="ARBA" id="ARBA00022801"/>
    </source>
</evidence>
<feature type="transmembrane region" description="Helical" evidence="5">
    <location>
        <begin position="12"/>
        <end position="32"/>
    </location>
</feature>
<evidence type="ECO:0000259" key="6">
    <source>
        <dbReference type="Pfam" id="PF00884"/>
    </source>
</evidence>
<keyword evidence="5" id="KW-1133">Transmembrane helix</keyword>
<dbReference type="Pfam" id="PF00884">
    <property type="entry name" value="Sulfatase"/>
    <property type="match status" value="1"/>
</dbReference>
<dbReference type="Gene3D" id="3.40.720.10">
    <property type="entry name" value="Alkaline Phosphatase, subunit A"/>
    <property type="match status" value="1"/>
</dbReference>
<sequence length="220" mass="22946">MKKISLGQPVSILANLGVLVGIIAAASLSGVADSAPNILLIIGDDMGVETLASYGLGENPPKTTALDELAREGVRFNNFWAQPVCSPTRATLMTGRYGFRTGIGRPVGGSVMPDPPEIPAWAPAESAGAPNAASAADRALPRPFLLPEEFTLPMALKANSDLRYSTAAIGKWHLAGDGNGWIDHPNLAGFDYFAGLMGGAPESYFAWNKVVNGEVIGKVG</sequence>
<evidence type="ECO:0000256" key="1">
    <source>
        <dbReference type="ARBA" id="ARBA00008779"/>
    </source>
</evidence>
<dbReference type="EMBL" id="UINC01175349">
    <property type="protein sequence ID" value="SVD81935.1"/>
    <property type="molecule type" value="Genomic_DNA"/>
</dbReference>
<evidence type="ECO:0000313" key="7">
    <source>
        <dbReference type="EMBL" id="SVD81935.1"/>
    </source>
</evidence>
<dbReference type="AlphaFoldDB" id="A0A382YGG0"/>
<keyword evidence="4" id="KW-0106">Calcium</keyword>
<keyword evidence="5" id="KW-0812">Transmembrane</keyword>
<name>A0A382YGG0_9ZZZZ</name>
<evidence type="ECO:0000256" key="4">
    <source>
        <dbReference type="ARBA" id="ARBA00022837"/>
    </source>
</evidence>
<proteinExistence type="inferred from homology"/>
<dbReference type="GO" id="GO:0004065">
    <property type="term" value="F:arylsulfatase activity"/>
    <property type="evidence" value="ECO:0007669"/>
    <property type="project" value="TreeGrafter"/>
</dbReference>
<dbReference type="PANTHER" id="PTHR42693:SF33">
    <property type="entry name" value="ARYLSULFATASE"/>
    <property type="match status" value="1"/>
</dbReference>
<evidence type="ECO:0000256" key="5">
    <source>
        <dbReference type="SAM" id="Phobius"/>
    </source>
</evidence>
<dbReference type="InterPro" id="IPR017850">
    <property type="entry name" value="Alkaline_phosphatase_core_sf"/>
</dbReference>
<dbReference type="PANTHER" id="PTHR42693">
    <property type="entry name" value="ARYLSULFATASE FAMILY MEMBER"/>
    <property type="match status" value="1"/>
</dbReference>
<dbReference type="SUPFAM" id="SSF53649">
    <property type="entry name" value="Alkaline phosphatase-like"/>
    <property type="match status" value="1"/>
</dbReference>